<gene>
    <name evidence="2" type="ORF">DCP75_05440</name>
</gene>
<keyword evidence="1" id="KW-0472">Membrane</keyword>
<feature type="transmembrane region" description="Helical" evidence="1">
    <location>
        <begin position="89"/>
        <end position="107"/>
    </location>
</feature>
<protein>
    <submittedName>
        <fullName evidence="2">Uncharacterized protein</fullName>
    </submittedName>
</protein>
<name>A0A3C1KL17_9GAMM</name>
<dbReference type="AlphaFoldDB" id="A0A3C1KL17"/>
<reference evidence="2 3" key="1">
    <citation type="journal article" date="2018" name="Nat. Biotechnol.">
        <title>A standardized bacterial taxonomy based on genome phylogeny substantially revises the tree of life.</title>
        <authorList>
            <person name="Parks D.H."/>
            <person name="Chuvochina M."/>
            <person name="Waite D.W."/>
            <person name="Rinke C."/>
            <person name="Skarshewski A."/>
            <person name="Chaumeil P.A."/>
            <person name="Hugenholtz P."/>
        </authorList>
    </citation>
    <scope>NUCLEOTIDE SEQUENCE [LARGE SCALE GENOMIC DNA]</scope>
    <source>
        <strain evidence="2">UBA9158</strain>
    </source>
</reference>
<sequence length="119" mass="13313">MVLNLCAEYWQHVQISSFSITLAAALLLQLLLQGTLVVEHRIAGWFAGRSGFLWQFLRFFSAWVVLFLSKFVMLWVIDMAFGDALVFSGPLHGVVAFLAVIAAMVAAEELLDQLVRRLA</sequence>
<feature type="transmembrane region" description="Helical" evidence="1">
    <location>
        <begin position="59"/>
        <end position="77"/>
    </location>
</feature>
<dbReference type="EMBL" id="DMND01000078">
    <property type="protein sequence ID" value="HAN27153.1"/>
    <property type="molecule type" value="Genomic_DNA"/>
</dbReference>
<feature type="transmembrane region" description="Helical" evidence="1">
    <location>
        <begin position="20"/>
        <end position="38"/>
    </location>
</feature>
<evidence type="ECO:0000256" key="1">
    <source>
        <dbReference type="SAM" id="Phobius"/>
    </source>
</evidence>
<evidence type="ECO:0000313" key="2">
    <source>
        <dbReference type="EMBL" id="HAN27153.1"/>
    </source>
</evidence>
<dbReference type="Proteomes" id="UP000259273">
    <property type="component" value="Unassembled WGS sequence"/>
</dbReference>
<evidence type="ECO:0000313" key="3">
    <source>
        <dbReference type="Proteomes" id="UP000259273"/>
    </source>
</evidence>
<keyword evidence="1" id="KW-0812">Transmembrane</keyword>
<dbReference type="STRING" id="1121937.GCA_000423125_02073"/>
<accession>A0A3C1KL17</accession>
<keyword evidence="1" id="KW-1133">Transmembrane helix</keyword>
<organism evidence="2 3">
    <name type="scientific">Haliea salexigens</name>
    <dbReference type="NCBI Taxonomy" id="287487"/>
    <lineage>
        <taxon>Bacteria</taxon>
        <taxon>Pseudomonadati</taxon>
        <taxon>Pseudomonadota</taxon>
        <taxon>Gammaproteobacteria</taxon>
        <taxon>Cellvibrionales</taxon>
        <taxon>Halieaceae</taxon>
        <taxon>Haliea</taxon>
    </lineage>
</organism>
<proteinExistence type="predicted"/>
<comment type="caution">
    <text evidence="2">The sequence shown here is derived from an EMBL/GenBank/DDBJ whole genome shotgun (WGS) entry which is preliminary data.</text>
</comment>